<protein>
    <submittedName>
        <fullName evidence="2">Nuclear transport factor 2 family protein</fullName>
    </submittedName>
</protein>
<feature type="domain" description="SnoaL-like" evidence="1">
    <location>
        <begin position="8"/>
        <end position="110"/>
    </location>
</feature>
<gene>
    <name evidence="2" type="ORF">ACFSXZ_11625</name>
</gene>
<reference evidence="3" key="1">
    <citation type="journal article" date="2019" name="Int. J. Syst. Evol. Microbiol.">
        <title>The Global Catalogue of Microorganisms (GCM) 10K type strain sequencing project: providing services to taxonomists for standard genome sequencing and annotation.</title>
        <authorList>
            <consortium name="The Broad Institute Genomics Platform"/>
            <consortium name="The Broad Institute Genome Sequencing Center for Infectious Disease"/>
            <person name="Wu L."/>
            <person name="Ma J."/>
        </authorList>
    </citation>
    <scope>NUCLEOTIDE SEQUENCE [LARGE SCALE GENOMIC DNA]</scope>
    <source>
        <strain evidence="3">CGMCC 4.7645</strain>
    </source>
</reference>
<accession>A0ABW5FQ44</accession>
<dbReference type="RefSeq" id="WP_378264245.1">
    <property type="nucleotide sequence ID" value="NZ_JBHUKR010000006.1"/>
</dbReference>
<evidence type="ECO:0000313" key="3">
    <source>
        <dbReference type="Proteomes" id="UP001597417"/>
    </source>
</evidence>
<dbReference type="Proteomes" id="UP001597417">
    <property type="component" value="Unassembled WGS sequence"/>
</dbReference>
<dbReference type="InterPro" id="IPR037401">
    <property type="entry name" value="SnoaL-like"/>
</dbReference>
<organism evidence="2 3">
    <name type="scientific">Amycolatopsis pigmentata</name>
    <dbReference type="NCBI Taxonomy" id="450801"/>
    <lineage>
        <taxon>Bacteria</taxon>
        <taxon>Bacillati</taxon>
        <taxon>Actinomycetota</taxon>
        <taxon>Actinomycetes</taxon>
        <taxon>Pseudonocardiales</taxon>
        <taxon>Pseudonocardiaceae</taxon>
        <taxon>Amycolatopsis</taxon>
    </lineage>
</organism>
<dbReference type="Gene3D" id="3.10.450.50">
    <property type="match status" value="1"/>
</dbReference>
<keyword evidence="3" id="KW-1185">Reference proteome</keyword>
<evidence type="ECO:0000313" key="2">
    <source>
        <dbReference type="EMBL" id="MFD2416971.1"/>
    </source>
</evidence>
<dbReference type="SUPFAM" id="SSF54427">
    <property type="entry name" value="NTF2-like"/>
    <property type="match status" value="1"/>
</dbReference>
<proteinExistence type="predicted"/>
<dbReference type="InterPro" id="IPR032710">
    <property type="entry name" value="NTF2-like_dom_sf"/>
</dbReference>
<comment type="caution">
    <text evidence="2">The sequence shown here is derived from an EMBL/GenBank/DDBJ whole genome shotgun (WGS) entry which is preliminary data.</text>
</comment>
<dbReference type="EMBL" id="JBHUKR010000006">
    <property type="protein sequence ID" value="MFD2416971.1"/>
    <property type="molecule type" value="Genomic_DNA"/>
</dbReference>
<dbReference type="Pfam" id="PF12680">
    <property type="entry name" value="SnoaL_2"/>
    <property type="match status" value="1"/>
</dbReference>
<sequence>MTDFTGIVERYLAPWNETDPVKRRELIEQVFSDDATYTDPLGAVRGTAGLDQFIAAAQQQFGGLSFSLGGKVDGHHDIARFTWHLGPEGAEEPLAVGFDVIVVEDDRIRQVHGFLDKVPG</sequence>
<evidence type="ECO:0000259" key="1">
    <source>
        <dbReference type="Pfam" id="PF12680"/>
    </source>
</evidence>
<name>A0ABW5FQ44_9PSEU</name>